<dbReference type="PROSITE" id="PS50262">
    <property type="entry name" value="G_PROTEIN_RECEP_F1_2"/>
    <property type="match status" value="1"/>
</dbReference>
<dbReference type="OMA" id="FANTINI"/>
<evidence type="ECO:0000256" key="4">
    <source>
        <dbReference type="ARBA" id="ARBA00023136"/>
    </source>
</evidence>
<name>A0A9U8EKU5_BIOGL</name>
<gene>
    <name evidence="8" type="primary">LOC106075619</name>
</gene>
<sequence length="341" mass="38318">MADLNDSSLRDMTATSASDRRLEQSLAVVIFFLVNNTCISSIIGLLGIFANTINITVFLHQGLGSSINISLFCISISDIFSILFIVFALNPFIDRLQVPIAFAELYYVTGGWPLGFSSRVTLCITAYITAERCLSIVFPLKIKTMITPRRSKLIICALTLINALTLIPEYTSVYLSWHFSDKKNETVLGVDFRSNRQQTQGINFMLHVAIVVISQGLVILFASILVIHLRRQSQWMMKSRSEISSRSVPCLRNQKSIKLVTVVAASLTIAYIPGTPVSLVTVFVPEFYISGQLSKIFIDTWGTIFLFHMINASSNILIYYNMNAKFRNTFREVFVNRLHGK</sequence>
<keyword evidence="2 5" id="KW-0812">Transmembrane</keyword>
<organism evidence="7 8">
    <name type="scientific">Biomphalaria glabrata</name>
    <name type="common">Bloodfluke planorb</name>
    <name type="synonym">Freshwater snail</name>
    <dbReference type="NCBI Taxonomy" id="6526"/>
    <lineage>
        <taxon>Eukaryota</taxon>
        <taxon>Metazoa</taxon>
        <taxon>Spiralia</taxon>
        <taxon>Lophotrochozoa</taxon>
        <taxon>Mollusca</taxon>
        <taxon>Gastropoda</taxon>
        <taxon>Heterobranchia</taxon>
        <taxon>Euthyneura</taxon>
        <taxon>Panpulmonata</taxon>
        <taxon>Hygrophila</taxon>
        <taxon>Lymnaeoidea</taxon>
        <taxon>Planorbidae</taxon>
        <taxon>Biomphalaria</taxon>
    </lineage>
</organism>
<keyword evidence="4 5" id="KW-0472">Membrane</keyword>
<dbReference type="OrthoDB" id="6276488at2759"/>
<feature type="transmembrane region" description="Helical" evidence="5">
    <location>
        <begin position="204"/>
        <end position="229"/>
    </location>
</feature>
<dbReference type="PANTHER" id="PTHR46641">
    <property type="entry name" value="FMRFAMIDE RECEPTOR-RELATED"/>
    <property type="match status" value="1"/>
</dbReference>
<comment type="subcellular location">
    <subcellularLocation>
        <location evidence="1">Membrane</location>
    </subcellularLocation>
</comment>
<dbReference type="InterPro" id="IPR017452">
    <property type="entry name" value="GPCR_Rhodpsn_7TM"/>
</dbReference>
<feature type="transmembrane region" description="Helical" evidence="5">
    <location>
        <begin position="259"/>
        <end position="284"/>
    </location>
</feature>
<evidence type="ECO:0000256" key="3">
    <source>
        <dbReference type="ARBA" id="ARBA00022989"/>
    </source>
</evidence>
<reference evidence="8" key="1">
    <citation type="submission" date="2025-08" db="UniProtKB">
        <authorList>
            <consortium name="RefSeq"/>
        </authorList>
    </citation>
    <scope>IDENTIFICATION</scope>
</reference>
<evidence type="ECO:0000256" key="5">
    <source>
        <dbReference type="SAM" id="Phobius"/>
    </source>
</evidence>
<evidence type="ECO:0000313" key="8">
    <source>
        <dbReference type="RefSeq" id="XP_013091977.2"/>
    </source>
</evidence>
<proteinExistence type="predicted"/>
<evidence type="ECO:0000313" key="7">
    <source>
        <dbReference type="Proteomes" id="UP001165740"/>
    </source>
</evidence>
<dbReference type="PANTHER" id="PTHR46641:SF2">
    <property type="entry name" value="FMRFAMIDE RECEPTOR"/>
    <property type="match status" value="1"/>
</dbReference>
<dbReference type="GO" id="GO:0016020">
    <property type="term" value="C:membrane"/>
    <property type="evidence" value="ECO:0007669"/>
    <property type="project" value="UniProtKB-SubCell"/>
</dbReference>
<protein>
    <submittedName>
        <fullName evidence="8">Tachykinin-like peptides receptor 86C</fullName>
    </submittedName>
</protein>
<dbReference type="AlphaFoldDB" id="A0A9U8EKU5"/>
<dbReference type="Pfam" id="PF10324">
    <property type="entry name" value="7TM_GPCR_Srw"/>
    <property type="match status" value="1"/>
</dbReference>
<evidence type="ECO:0000256" key="2">
    <source>
        <dbReference type="ARBA" id="ARBA00022692"/>
    </source>
</evidence>
<dbReference type="SUPFAM" id="SSF81321">
    <property type="entry name" value="Family A G protein-coupled receptor-like"/>
    <property type="match status" value="1"/>
</dbReference>
<dbReference type="RefSeq" id="XP_013091977.2">
    <property type="nucleotide sequence ID" value="XM_013236523.2"/>
</dbReference>
<keyword evidence="7" id="KW-1185">Reference proteome</keyword>
<evidence type="ECO:0000259" key="6">
    <source>
        <dbReference type="PROSITE" id="PS50262"/>
    </source>
</evidence>
<feature type="transmembrane region" description="Helical" evidence="5">
    <location>
        <begin position="153"/>
        <end position="177"/>
    </location>
</feature>
<dbReference type="InterPro" id="IPR052954">
    <property type="entry name" value="GPCR-Ligand_Int"/>
</dbReference>
<dbReference type="InterPro" id="IPR019427">
    <property type="entry name" value="7TM_GPCR_serpentine_rcpt_Srw"/>
</dbReference>
<feature type="transmembrane region" description="Helical" evidence="5">
    <location>
        <begin position="304"/>
        <end position="322"/>
    </location>
</feature>
<feature type="transmembrane region" description="Helical" evidence="5">
    <location>
        <begin position="69"/>
        <end position="89"/>
    </location>
</feature>
<dbReference type="Proteomes" id="UP001165740">
    <property type="component" value="Chromosome 2"/>
</dbReference>
<dbReference type="KEGG" id="bgt:106075619"/>
<dbReference type="Gene3D" id="1.20.1070.10">
    <property type="entry name" value="Rhodopsin 7-helix transmembrane proteins"/>
    <property type="match status" value="1"/>
</dbReference>
<dbReference type="GeneID" id="106075619"/>
<accession>A0A9U8EKU5</accession>
<feature type="domain" description="G-protein coupled receptors family 1 profile" evidence="6">
    <location>
        <begin position="50"/>
        <end position="319"/>
    </location>
</feature>
<feature type="transmembrane region" description="Helical" evidence="5">
    <location>
        <begin position="26"/>
        <end position="49"/>
    </location>
</feature>
<keyword evidence="3 5" id="KW-1133">Transmembrane helix</keyword>
<evidence type="ECO:0000256" key="1">
    <source>
        <dbReference type="ARBA" id="ARBA00004370"/>
    </source>
</evidence>
<dbReference type="GO" id="GO:0008528">
    <property type="term" value="F:G protein-coupled peptide receptor activity"/>
    <property type="evidence" value="ECO:0007669"/>
    <property type="project" value="InterPro"/>
</dbReference>